<name>A0A1M5A7P3_9FLAO</name>
<feature type="signal peptide" evidence="1">
    <location>
        <begin position="1"/>
        <end position="24"/>
    </location>
</feature>
<dbReference type="EMBL" id="FQUT01000003">
    <property type="protein sequence ID" value="SHF26157.1"/>
    <property type="molecule type" value="Genomic_DNA"/>
</dbReference>
<evidence type="ECO:0000313" key="3">
    <source>
        <dbReference type="Proteomes" id="UP000184518"/>
    </source>
</evidence>
<keyword evidence="1" id="KW-0732">Signal</keyword>
<evidence type="ECO:0000313" key="2">
    <source>
        <dbReference type="EMBL" id="SHF26157.1"/>
    </source>
</evidence>
<reference evidence="3" key="1">
    <citation type="submission" date="2016-11" db="EMBL/GenBank/DDBJ databases">
        <authorList>
            <person name="Varghese N."/>
            <person name="Submissions S."/>
        </authorList>
    </citation>
    <scope>NUCLEOTIDE SEQUENCE [LARGE SCALE GENOMIC DNA]</scope>
    <source>
        <strain evidence="3">DSM 27619</strain>
    </source>
</reference>
<gene>
    <name evidence="2" type="ORF">SAMN05443633_103397</name>
</gene>
<dbReference type="AlphaFoldDB" id="A0A1M5A7P3"/>
<organism evidence="2 3">
    <name type="scientific">Chryseobacterium arachidis</name>
    <dbReference type="NCBI Taxonomy" id="1416778"/>
    <lineage>
        <taxon>Bacteria</taxon>
        <taxon>Pseudomonadati</taxon>
        <taxon>Bacteroidota</taxon>
        <taxon>Flavobacteriia</taxon>
        <taxon>Flavobacteriales</taxon>
        <taxon>Weeksellaceae</taxon>
        <taxon>Chryseobacterium group</taxon>
        <taxon>Chryseobacterium</taxon>
    </lineage>
</organism>
<protein>
    <submittedName>
        <fullName evidence="2">Uncharacterized protein</fullName>
    </submittedName>
</protein>
<evidence type="ECO:0000256" key="1">
    <source>
        <dbReference type="SAM" id="SignalP"/>
    </source>
</evidence>
<feature type="chain" id="PRO_5012544735" evidence="1">
    <location>
        <begin position="25"/>
        <end position="177"/>
    </location>
</feature>
<sequence length="177" mass="18728">MQLIMNLNIKILAISLFISAFASAQVGFEKTSVDGSGLVDFPSGTTKGIILPQVSNNTNMTTVAEGTFVFDGATSKVKYYNGTEWIELTGEAGSSRTLLAGGENSQSKGIIIGASDSPAEKGVLILESQDKAMILPKVIDPATNVKSPSAGMMCYDPVAKLVCFYNGTSWAFWGNIE</sequence>
<dbReference type="Proteomes" id="UP000184518">
    <property type="component" value="Unassembled WGS sequence"/>
</dbReference>
<keyword evidence="3" id="KW-1185">Reference proteome</keyword>
<accession>A0A1M5A7P3</accession>
<proteinExistence type="predicted"/>